<proteinExistence type="predicted"/>
<keyword evidence="1" id="KW-0479">Metal-binding</keyword>
<dbReference type="GO" id="GO:0045182">
    <property type="term" value="F:translation regulator activity"/>
    <property type="evidence" value="ECO:0000318"/>
    <property type="project" value="GO_Central"/>
</dbReference>
<accession>I1HZZ0</accession>
<dbReference type="EMBL" id="CM000882">
    <property type="protein sequence ID" value="KQJ94625.1"/>
    <property type="molecule type" value="Genomic_DNA"/>
</dbReference>
<dbReference type="InterPro" id="IPR001878">
    <property type="entry name" value="Znf_CCHC"/>
</dbReference>
<evidence type="ECO:0000313" key="4">
    <source>
        <dbReference type="EMBL" id="KQJ94625.1"/>
    </source>
</evidence>
<dbReference type="EnsemblPlants" id="KQJ94625">
    <property type="protein sequence ID" value="KQJ94625"/>
    <property type="gene ID" value="BRADI_3g11560v3"/>
</dbReference>
<gene>
    <name evidence="4" type="ORF">BRADI_3g11560v3</name>
</gene>
<dbReference type="SMART" id="SM00343">
    <property type="entry name" value="ZnF_C2HC"/>
    <property type="match status" value="1"/>
</dbReference>
<dbReference type="GO" id="GO:2000767">
    <property type="term" value="P:positive regulation of cytoplasmic translation"/>
    <property type="evidence" value="ECO:0000318"/>
    <property type="project" value="GO_Central"/>
</dbReference>
<dbReference type="PROSITE" id="PS50158">
    <property type="entry name" value="ZF_CCHC"/>
    <property type="match status" value="1"/>
</dbReference>
<reference evidence="4 5" key="1">
    <citation type="journal article" date="2010" name="Nature">
        <title>Genome sequencing and analysis of the model grass Brachypodium distachyon.</title>
        <authorList>
            <consortium name="International Brachypodium Initiative"/>
        </authorList>
    </citation>
    <scope>NUCLEOTIDE SEQUENCE [LARGE SCALE GENOMIC DNA]</scope>
    <source>
        <strain evidence="4 5">Bd21</strain>
    </source>
</reference>
<dbReference type="OrthoDB" id="3060939at2759"/>
<dbReference type="Proteomes" id="UP000008810">
    <property type="component" value="Chromosome 3"/>
</dbReference>
<dbReference type="AlphaFoldDB" id="I1HZZ0"/>
<reference evidence="4" key="2">
    <citation type="submission" date="2017-06" db="EMBL/GenBank/DDBJ databases">
        <title>WGS assembly of Brachypodium distachyon.</title>
        <authorList>
            <consortium name="The International Brachypodium Initiative"/>
            <person name="Lucas S."/>
            <person name="Harmon-Smith M."/>
            <person name="Lail K."/>
            <person name="Tice H."/>
            <person name="Grimwood J."/>
            <person name="Bruce D."/>
            <person name="Barry K."/>
            <person name="Shu S."/>
            <person name="Lindquist E."/>
            <person name="Wang M."/>
            <person name="Pitluck S."/>
            <person name="Vogel J.P."/>
            <person name="Garvin D.F."/>
            <person name="Mockler T.C."/>
            <person name="Schmutz J."/>
            <person name="Rokhsar D."/>
            <person name="Bevan M.W."/>
        </authorList>
    </citation>
    <scope>NUCLEOTIDE SEQUENCE</scope>
    <source>
        <strain evidence="4">Bd21</strain>
    </source>
</reference>
<evidence type="ECO:0000256" key="1">
    <source>
        <dbReference type="PROSITE-ProRule" id="PRU00047"/>
    </source>
</evidence>
<keyword evidence="6" id="KW-1185">Reference proteome</keyword>
<dbReference type="HOGENOM" id="CLU_1534647_0_0_1"/>
<reference evidence="5" key="3">
    <citation type="submission" date="2018-08" db="UniProtKB">
        <authorList>
            <consortium name="EnsemblPlants"/>
        </authorList>
    </citation>
    <scope>IDENTIFICATION</scope>
    <source>
        <strain evidence="5">cv. Bd21</strain>
    </source>
</reference>
<dbReference type="SUPFAM" id="SSF57756">
    <property type="entry name" value="Retrovirus zinc finger-like domains"/>
    <property type="match status" value="1"/>
</dbReference>
<sequence length="175" mass="19035">MANDKRSGRREWKNPADGKCFNCGEPGHISRECPAKENAGVGASCGGRRGGRGAHATLPVLLHLKTTMTTTLLTKRARVLGTNRQMRCFSLLWMNPWPWRRRMEEILQGGGQASQGQVKKGVTVTMPGTASVPHPGLPFEQNWVRPRSPGNGMDHTLSGKKADARTEGPAILNKG</sequence>
<feature type="domain" description="CCHC-type" evidence="3">
    <location>
        <begin position="19"/>
        <end position="34"/>
    </location>
</feature>
<dbReference type="InterPro" id="IPR036875">
    <property type="entry name" value="Znf_CCHC_sf"/>
</dbReference>
<evidence type="ECO:0000313" key="5">
    <source>
        <dbReference type="EnsemblPlants" id="KQJ94625"/>
    </source>
</evidence>
<dbReference type="Gene3D" id="4.10.60.10">
    <property type="entry name" value="Zinc finger, CCHC-type"/>
    <property type="match status" value="1"/>
</dbReference>
<dbReference type="InParanoid" id="I1HZZ0"/>
<dbReference type="GO" id="GO:0003727">
    <property type="term" value="F:single-stranded RNA binding"/>
    <property type="evidence" value="ECO:0000318"/>
    <property type="project" value="GO_Central"/>
</dbReference>
<dbReference type="GO" id="GO:0008270">
    <property type="term" value="F:zinc ion binding"/>
    <property type="evidence" value="ECO:0007669"/>
    <property type="project" value="UniProtKB-KW"/>
</dbReference>
<feature type="region of interest" description="Disordered" evidence="2">
    <location>
        <begin position="146"/>
        <end position="175"/>
    </location>
</feature>
<keyword evidence="1" id="KW-0863">Zinc-finger</keyword>
<protein>
    <recommendedName>
        <fullName evidence="3">CCHC-type domain-containing protein</fullName>
    </recommendedName>
</protein>
<dbReference type="Gramene" id="KQJ94625">
    <property type="protein sequence ID" value="KQJ94625"/>
    <property type="gene ID" value="BRADI_3g11560v3"/>
</dbReference>
<evidence type="ECO:0000259" key="3">
    <source>
        <dbReference type="PROSITE" id="PS50158"/>
    </source>
</evidence>
<evidence type="ECO:0000256" key="2">
    <source>
        <dbReference type="SAM" id="MobiDB-lite"/>
    </source>
</evidence>
<organism evidence="4">
    <name type="scientific">Brachypodium distachyon</name>
    <name type="common">Purple false brome</name>
    <name type="synonym">Trachynia distachya</name>
    <dbReference type="NCBI Taxonomy" id="15368"/>
    <lineage>
        <taxon>Eukaryota</taxon>
        <taxon>Viridiplantae</taxon>
        <taxon>Streptophyta</taxon>
        <taxon>Embryophyta</taxon>
        <taxon>Tracheophyta</taxon>
        <taxon>Spermatophyta</taxon>
        <taxon>Magnoliopsida</taxon>
        <taxon>Liliopsida</taxon>
        <taxon>Poales</taxon>
        <taxon>Poaceae</taxon>
        <taxon>BOP clade</taxon>
        <taxon>Pooideae</taxon>
        <taxon>Stipodae</taxon>
        <taxon>Brachypodieae</taxon>
        <taxon>Brachypodium</taxon>
    </lineage>
</organism>
<name>I1HZZ0_BRADI</name>
<keyword evidence="1" id="KW-0862">Zinc</keyword>
<dbReference type="GO" id="GO:0005737">
    <property type="term" value="C:cytoplasm"/>
    <property type="evidence" value="ECO:0000318"/>
    <property type="project" value="GO_Central"/>
</dbReference>
<dbReference type="GO" id="GO:0003729">
    <property type="term" value="F:mRNA binding"/>
    <property type="evidence" value="ECO:0000318"/>
    <property type="project" value="GO_Central"/>
</dbReference>
<evidence type="ECO:0000313" key="6">
    <source>
        <dbReference type="Proteomes" id="UP000008810"/>
    </source>
</evidence>
<dbReference type="Pfam" id="PF00098">
    <property type="entry name" value="zf-CCHC"/>
    <property type="match status" value="1"/>
</dbReference>